<protein>
    <submittedName>
        <fullName evidence="6">FAD-dependent monooxygenase</fullName>
    </submittedName>
</protein>
<dbReference type="InterPro" id="IPR002938">
    <property type="entry name" value="FAD-bd"/>
</dbReference>
<accession>A0AA96LLT4</accession>
<dbReference type="PANTHER" id="PTHR46496">
    <property type="match status" value="1"/>
</dbReference>
<proteinExistence type="predicted"/>
<keyword evidence="3" id="KW-0274">FAD</keyword>
<dbReference type="KEGG" id="proo:MJB10_13455"/>
<comment type="cofactor">
    <cofactor evidence="1">
        <name>FAD</name>
        <dbReference type="ChEBI" id="CHEBI:57692"/>
    </cofactor>
</comment>
<keyword evidence="4" id="KW-0560">Oxidoreductase</keyword>
<dbReference type="PRINTS" id="PR00420">
    <property type="entry name" value="RNGMNOXGNASE"/>
</dbReference>
<keyword evidence="7" id="KW-1185">Reference proteome</keyword>
<evidence type="ECO:0000256" key="2">
    <source>
        <dbReference type="ARBA" id="ARBA00022630"/>
    </source>
</evidence>
<dbReference type="Proteomes" id="UP001304650">
    <property type="component" value="Chromosome"/>
</dbReference>
<gene>
    <name evidence="6" type="ORF">MJB10_13455</name>
</gene>
<feature type="domain" description="FAD-binding" evidence="5">
    <location>
        <begin position="10"/>
        <end position="345"/>
    </location>
</feature>
<dbReference type="EMBL" id="CP130319">
    <property type="protein sequence ID" value="WNR42144.1"/>
    <property type="molecule type" value="Genomic_DNA"/>
</dbReference>
<organism evidence="6 7">
    <name type="scientific">Paenibacillus roseopurpureus</name>
    <dbReference type="NCBI Taxonomy" id="2918901"/>
    <lineage>
        <taxon>Bacteria</taxon>
        <taxon>Bacillati</taxon>
        <taxon>Bacillota</taxon>
        <taxon>Bacilli</taxon>
        <taxon>Bacillales</taxon>
        <taxon>Paenibacillaceae</taxon>
        <taxon>Paenibacillus</taxon>
    </lineage>
</organism>
<dbReference type="Pfam" id="PF01494">
    <property type="entry name" value="FAD_binding_3"/>
    <property type="match status" value="1"/>
</dbReference>
<evidence type="ECO:0000256" key="3">
    <source>
        <dbReference type="ARBA" id="ARBA00022827"/>
    </source>
</evidence>
<evidence type="ECO:0000313" key="7">
    <source>
        <dbReference type="Proteomes" id="UP001304650"/>
    </source>
</evidence>
<dbReference type="PANTHER" id="PTHR46496:SF1">
    <property type="entry name" value="ZEAXANTHIN EPOXIDASE, CHLOROPLASTIC"/>
    <property type="match status" value="1"/>
</dbReference>
<evidence type="ECO:0000256" key="4">
    <source>
        <dbReference type="ARBA" id="ARBA00023002"/>
    </source>
</evidence>
<keyword evidence="2" id="KW-0285">Flavoprotein</keyword>
<keyword evidence="6" id="KW-0503">Monooxygenase</keyword>
<reference evidence="6" key="1">
    <citation type="submission" date="2022-02" db="EMBL/GenBank/DDBJ databases">
        <title>Paenibacillus sp. MBLB1832 Whole Genome Shotgun Sequencing.</title>
        <authorList>
            <person name="Hwang C.Y."/>
            <person name="Cho E.-S."/>
            <person name="Seo M.-J."/>
        </authorList>
    </citation>
    <scope>NUCLEOTIDE SEQUENCE</scope>
    <source>
        <strain evidence="6">MBLB1832</strain>
    </source>
</reference>
<dbReference type="GO" id="GO:0071949">
    <property type="term" value="F:FAD binding"/>
    <property type="evidence" value="ECO:0007669"/>
    <property type="project" value="InterPro"/>
</dbReference>
<dbReference type="SUPFAM" id="SSF51905">
    <property type="entry name" value="FAD/NAD(P)-binding domain"/>
    <property type="match status" value="1"/>
</dbReference>
<evidence type="ECO:0000313" key="6">
    <source>
        <dbReference type="EMBL" id="WNR42144.1"/>
    </source>
</evidence>
<dbReference type="InterPro" id="IPR036188">
    <property type="entry name" value="FAD/NAD-bd_sf"/>
</dbReference>
<dbReference type="Gene3D" id="3.50.50.60">
    <property type="entry name" value="FAD/NAD(P)-binding domain"/>
    <property type="match status" value="1"/>
</dbReference>
<dbReference type="RefSeq" id="WP_314795377.1">
    <property type="nucleotide sequence ID" value="NZ_CP130319.1"/>
</dbReference>
<name>A0AA96LLT4_9BACL</name>
<sequence length="381" mass="41517">MVTVTRRKANIVGAGIGGLCTALSLQKQGWQVSIYDKATSLREAGAGIVLAANAMKALDRLGVGEIVRQVGAPVVHADIRTWDGKLITRLPAAKQAVRYGTQSYVIHRADLQAILVQTVTMTSGPIQTNKQWIDGIQSDQGVISIFEDGTQEEADVLIGADGIHSAVRERLFGPSQLHYSGYIALRGVCSKDEEQDANLGGGFEALGPGKRFGLSSLGNGRLFWFAAINATQGDFPPLAERKSELLQLFHGWYKPVLSAIEATEASTILAHDIVDRSPLSRWSSGRMTLLGDAAHPMLPNLGQGGAQAIEDAIVLARCLQHQDIPAALVAYEKERMTRVNRIVRLSRTMGRMVQLENSFLIYGRFLVGCALYKSLRSYYWI</sequence>
<dbReference type="AlphaFoldDB" id="A0AA96LLT4"/>
<evidence type="ECO:0000259" key="5">
    <source>
        <dbReference type="Pfam" id="PF01494"/>
    </source>
</evidence>
<evidence type="ECO:0000256" key="1">
    <source>
        <dbReference type="ARBA" id="ARBA00001974"/>
    </source>
</evidence>
<dbReference type="GO" id="GO:0004497">
    <property type="term" value="F:monooxygenase activity"/>
    <property type="evidence" value="ECO:0007669"/>
    <property type="project" value="UniProtKB-KW"/>
</dbReference>